<feature type="domain" description="Protein kinase" evidence="2">
    <location>
        <begin position="1"/>
        <end position="277"/>
    </location>
</feature>
<evidence type="ECO:0000313" key="4">
    <source>
        <dbReference type="Proteomes" id="UP001295740"/>
    </source>
</evidence>
<dbReference type="EMBL" id="CAUWAG010000012">
    <property type="protein sequence ID" value="CAJ2509398.1"/>
    <property type="molecule type" value="Genomic_DNA"/>
</dbReference>
<dbReference type="GO" id="GO:0005524">
    <property type="term" value="F:ATP binding"/>
    <property type="evidence" value="ECO:0007669"/>
    <property type="project" value="InterPro"/>
</dbReference>
<evidence type="ECO:0000313" key="3">
    <source>
        <dbReference type="EMBL" id="CAJ2509398.1"/>
    </source>
</evidence>
<sequence length="301" mass="32262">MAYPPNGDPGAPPVREVIPAGRAPTGLCHNDLHGGNVIFGDAVNDVEHGGGVPILKMIDFGLAKVYTDAEGEMAKNIRDIGLRSEFKIHRAGVSKTLSPIRPDGGSDPDTSMETGEADTSTESADNGDTSMVSASGPEAGSGPEDTSMASGEADTSAEIGDTSMDTDENQDGEAQEEIGDTSMETDENQDYEGDESGSGERIVAERAPSPDSEEEEYDDPEEDEDNFKTFSEAEFRELPLSHEFRALICRCTALNRRRRPTLPELLDICQAEVDKFAGKTSVAENFRAVFFDAPMTTQSPT</sequence>
<dbReference type="Proteomes" id="UP001295740">
    <property type="component" value="Unassembled WGS sequence"/>
</dbReference>
<comment type="caution">
    <text evidence="3">The sequence shown here is derived from an EMBL/GenBank/DDBJ whole genome shotgun (WGS) entry which is preliminary data.</text>
</comment>
<evidence type="ECO:0000259" key="2">
    <source>
        <dbReference type="PROSITE" id="PS50011"/>
    </source>
</evidence>
<feature type="region of interest" description="Disordered" evidence="1">
    <location>
        <begin position="93"/>
        <end position="226"/>
    </location>
</feature>
<proteinExistence type="predicted"/>
<name>A0AAI8VQT9_9PEZI</name>
<gene>
    <name evidence="3" type="ORF">KHLLAP_LOCUS9866</name>
</gene>
<reference evidence="3" key="1">
    <citation type="submission" date="2023-10" db="EMBL/GenBank/DDBJ databases">
        <authorList>
            <person name="Hackl T."/>
        </authorList>
    </citation>
    <scope>NUCLEOTIDE SEQUENCE</scope>
</reference>
<dbReference type="InterPro" id="IPR000719">
    <property type="entry name" value="Prot_kinase_dom"/>
</dbReference>
<evidence type="ECO:0000256" key="1">
    <source>
        <dbReference type="SAM" id="MobiDB-lite"/>
    </source>
</evidence>
<dbReference type="SUPFAM" id="SSF56112">
    <property type="entry name" value="Protein kinase-like (PK-like)"/>
    <property type="match status" value="1"/>
</dbReference>
<feature type="compositionally biased region" description="Polar residues" evidence="1">
    <location>
        <begin position="108"/>
        <end position="133"/>
    </location>
</feature>
<dbReference type="PROSITE" id="PS50011">
    <property type="entry name" value="PROTEIN_KINASE_DOM"/>
    <property type="match status" value="1"/>
</dbReference>
<keyword evidence="4" id="KW-1185">Reference proteome</keyword>
<organism evidence="3 4">
    <name type="scientific">Anthostomella pinea</name>
    <dbReference type="NCBI Taxonomy" id="933095"/>
    <lineage>
        <taxon>Eukaryota</taxon>
        <taxon>Fungi</taxon>
        <taxon>Dikarya</taxon>
        <taxon>Ascomycota</taxon>
        <taxon>Pezizomycotina</taxon>
        <taxon>Sordariomycetes</taxon>
        <taxon>Xylariomycetidae</taxon>
        <taxon>Xylariales</taxon>
        <taxon>Xylariaceae</taxon>
        <taxon>Anthostomella</taxon>
    </lineage>
</organism>
<dbReference type="GO" id="GO:0004672">
    <property type="term" value="F:protein kinase activity"/>
    <property type="evidence" value="ECO:0007669"/>
    <property type="project" value="InterPro"/>
</dbReference>
<dbReference type="InterPro" id="IPR011009">
    <property type="entry name" value="Kinase-like_dom_sf"/>
</dbReference>
<protein>
    <submittedName>
        <fullName evidence="3">Uu.00g144240.m01.CDS01</fullName>
    </submittedName>
</protein>
<dbReference type="AlphaFoldDB" id="A0AAI8VQT9"/>
<accession>A0AAI8VQT9</accession>
<feature type="compositionally biased region" description="Acidic residues" evidence="1">
    <location>
        <begin position="164"/>
        <end position="197"/>
    </location>
</feature>
<feature type="compositionally biased region" description="Acidic residues" evidence="1">
    <location>
        <begin position="211"/>
        <end position="225"/>
    </location>
</feature>